<sequence>MRLDGETFAIGDFYLYNATEELRAFAIDKYEISNGTFRERAAFRVGTRMR</sequence>
<organism evidence="1 2">
    <name type="scientific">Novacetimonas hansenii</name>
    <name type="common">Komagataeibacter hansenii</name>
    <dbReference type="NCBI Taxonomy" id="436"/>
    <lineage>
        <taxon>Bacteria</taxon>
        <taxon>Pseudomonadati</taxon>
        <taxon>Pseudomonadota</taxon>
        <taxon>Alphaproteobacteria</taxon>
        <taxon>Acetobacterales</taxon>
        <taxon>Acetobacteraceae</taxon>
        <taxon>Novacetimonas</taxon>
    </lineage>
</organism>
<evidence type="ECO:0000313" key="1">
    <source>
        <dbReference type="EMBL" id="GEC63807.1"/>
    </source>
</evidence>
<dbReference type="EMBL" id="BJNN01000088">
    <property type="protein sequence ID" value="GEC63807.1"/>
    <property type="molecule type" value="Genomic_DNA"/>
</dbReference>
<keyword evidence="2" id="KW-1185">Reference proteome</keyword>
<gene>
    <name evidence="1" type="ORF">GHA01_16560</name>
</gene>
<accession>A0ABQ0SFD8</accession>
<comment type="caution">
    <text evidence="1">The sequence shown here is derived from an EMBL/GenBank/DDBJ whole genome shotgun (WGS) entry which is preliminary data.</text>
</comment>
<proteinExistence type="predicted"/>
<name>A0ABQ0SFD8_NOVHA</name>
<reference evidence="1 2" key="1">
    <citation type="submission" date="2019-06" db="EMBL/GenBank/DDBJ databases">
        <title>Whole genome shotgun sequence of Komagataeibacter hansenii NBRC 14820.</title>
        <authorList>
            <person name="Hosoyama A."/>
            <person name="Uohara A."/>
            <person name="Ohji S."/>
            <person name="Ichikawa N."/>
        </authorList>
    </citation>
    <scope>NUCLEOTIDE SEQUENCE [LARGE SCALE GENOMIC DNA]</scope>
    <source>
        <strain evidence="1 2">NBRC 14820</strain>
    </source>
</reference>
<protein>
    <submittedName>
        <fullName evidence="1">Uncharacterized protein</fullName>
    </submittedName>
</protein>
<evidence type="ECO:0000313" key="2">
    <source>
        <dbReference type="Proteomes" id="UP000319478"/>
    </source>
</evidence>
<dbReference type="Proteomes" id="UP000319478">
    <property type="component" value="Unassembled WGS sequence"/>
</dbReference>